<dbReference type="InterPro" id="IPR013783">
    <property type="entry name" value="Ig-like_fold"/>
</dbReference>
<dbReference type="InterPro" id="IPR016186">
    <property type="entry name" value="C-type_lectin-like/link_sf"/>
</dbReference>
<dbReference type="Proteomes" id="UP000553756">
    <property type="component" value="Unassembled WGS sequence"/>
</dbReference>
<dbReference type="SUPFAM" id="SSF56436">
    <property type="entry name" value="C-type lectin-like"/>
    <property type="match status" value="1"/>
</dbReference>
<organism evidence="6 7">
    <name type="scientific">Bifidobacterium panos</name>
    <dbReference type="NCBI Taxonomy" id="2675321"/>
    <lineage>
        <taxon>Bacteria</taxon>
        <taxon>Bacillati</taxon>
        <taxon>Actinomycetota</taxon>
        <taxon>Actinomycetes</taxon>
        <taxon>Bifidobacteriales</taxon>
        <taxon>Bifidobacteriaceae</taxon>
        <taxon>Bifidobacterium</taxon>
    </lineage>
</organism>
<keyword evidence="7" id="KW-1185">Reference proteome</keyword>
<evidence type="ECO:0000256" key="2">
    <source>
        <dbReference type="SAM" id="Phobius"/>
    </source>
</evidence>
<dbReference type="PROSITE" id="PS50041">
    <property type="entry name" value="C_TYPE_LECTIN_2"/>
    <property type="match status" value="1"/>
</dbReference>
<evidence type="ECO:0000259" key="4">
    <source>
        <dbReference type="PROSITE" id="PS50041"/>
    </source>
</evidence>
<dbReference type="CDD" id="cd00037">
    <property type="entry name" value="CLECT"/>
    <property type="match status" value="1"/>
</dbReference>
<keyword evidence="3" id="KW-0732">Signal</keyword>
<dbReference type="PROSITE" id="PS50835">
    <property type="entry name" value="IG_LIKE"/>
    <property type="match status" value="1"/>
</dbReference>
<evidence type="ECO:0000256" key="3">
    <source>
        <dbReference type="SAM" id="SignalP"/>
    </source>
</evidence>
<dbReference type="InterPro" id="IPR022409">
    <property type="entry name" value="PKD/Chitinase_dom"/>
</dbReference>
<feature type="domain" description="C-type lectin" evidence="4">
    <location>
        <begin position="326"/>
        <end position="433"/>
    </location>
</feature>
<keyword evidence="2" id="KW-0472">Membrane</keyword>
<keyword evidence="2" id="KW-0812">Transmembrane</keyword>
<sequence>MKQNGYGTRWLWRCAATLLAVVMSLALAVPGAWATEETDTGEQNGRTSGSSSPPRPLPGRDESSDSDQLQERLSGSSGLGGASGSKPDGSGQSRPRITDLRVTVGGTRQITYPIDRGAESPFNVPTSPSGPPSGPGSKDSADGSHTAKHGYPHINLNTDKKTSAGSIDYKLSDVTVTSGTSVYVVVEVDNGWFTIGDVAGVPANLQAAPAIHTLDADNNFGGILVKPGQRYRYTAFNNKDGASIFSPSDLQKYLQSLTFHPGEGRTQTVSVSVSSTPLQASYYSGMKKNYDAHLFDGHGYTFIGSDSKLNRFDEGYGLMQFVSFFEGKGGHLLTIESQAENSLIHNLFDKKSGWIGGARSTYSDAVANKETFSSVCSGEDWHWVGGPSAGVKFWRGSGISGTVPSVYANWAPGQPSGNPDECYVRYDESGAWSAVKNKDSSVEGFYVEFDKLDNSKIGRVTGTVNIFDVKFQLHNMTSDDSMKRVLEGMLYKTTLRPENGRELDEATVKVTVGGHELDKSKYSFNSNTGTLTIPGKHVTGDIGVTAMAKRIVTLHGPGISTPVTLHVPNGKKLDKDTLDKAIVKTGYSISGYLKDGAPWNFQASVTEDMTLTPQWMLEAPTVTVKPTATRLEERNSKVHLHAEAKHDKVPTVTFRYQWSKDGKEIPGKTDAELTVTDPGTYTVTVTGTDPATNVKSQAEATATVAAPHQRTVTLKGRDGFESVFTKLTVTNGDRLTRGQLDDKVSQSGYTITKYTKSDGSEWRFGDAVRADLTLQPHFQLKAPTVTVTANPPRIALVGGKSTLDVQVTLPVPGAKISYLWFRNGAPVTDMTESTHQTAEWGMYLVEVTVTDPRTGLSSKSSMSVTIGAPDKHRVTVKEKDSAHVYLTLDVYNGGLVDMAELSRVKKDGHVLDGWVREDGSTFSPGTDKITSSLTISPVWKPSEQVARPKRALTDTGLAVAAPAVAAALLLTAAGALVALRRRRNQ</sequence>
<feature type="chain" id="PRO_5046757493" description="Ig-like domain-containing protein" evidence="3">
    <location>
        <begin position="35"/>
        <end position="985"/>
    </location>
</feature>
<protein>
    <recommendedName>
        <fullName evidence="8">Ig-like domain-containing protein</fullName>
    </recommendedName>
</protein>
<evidence type="ECO:0008006" key="8">
    <source>
        <dbReference type="Google" id="ProtNLM"/>
    </source>
</evidence>
<keyword evidence="2" id="KW-1133">Transmembrane helix</keyword>
<gene>
    <name evidence="6" type="ORF">G1C94_0543</name>
</gene>
<dbReference type="InterPro" id="IPR001304">
    <property type="entry name" value="C-type_lectin-like"/>
</dbReference>
<dbReference type="SMART" id="SM00089">
    <property type="entry name" value="PKD"/>
    <property type="match status" value="2"/>
</dbReference>
<dbReference type="Gene3D" id="3.10.100.10">
    <property type="entry name" value="Mannose-Binding Protein A, subunit A"/>
    <property type="match status" value="1"/>
</dbReference>
<evidence type="ECO:0000256" key="1">
    <source>
        <dbReference type="SAM" id="MobiDB-lite"/>
    </source>
</evidence>
<dbReference type="InterPro" id="IPR016187">
    <property type="entry name" value="CTDL_fold"/>
</dbReference>
<comment type="caution">
    <text evidence="6">The sequence shown here is derived from an EMBL/GenBank/DDBJ whole genome shotgun (WGS) entry which is preliminary data.</text>
</comment>
<feature type="domain" description="Ig-like" evidence="5">
    <location>
        <begin position="620"/>
        <end position="701"/>
    </location>
</feature>
<evidence type="ECO:0000259" key="5">
    <source>
        <dbReference type="PROSITE" id="PS50835"/>
    </source>
</evidence>
<proteinExistence type="predicted"/>
<feature type="signal peptide" evidence="3">
    <location>
        <begin position="1"/>
        <end position="34"/>
    </location>
</feature>
<evidence type="ECO:0000313" key="7">
    <source>
        <dbReference type="Proteomes" id="UP000553756"/>
    </source>
</evidence>
<name>A0ABX1SXP9_9BIFI</name>
<feature type="region of interest" description="Disordered" evidence="1">
    <location>
        <begin position="35"/>
        <end position="159"/>
    </location>
</feature>
<dbReference type="Gene3D" id="2.60.40.10">
    <property type="entry name" value="Immunoglobulins"/>
    <property type="match status" value="2"/>
</dbReference>
<accession>A0ABX1SXP9</accession>
<reference evidence="6 7" key="1">
    <citation type="submission" date="2020-02" db="EMBL/GenBank/DDBJ databases">
        <title>Characterization of phylogenetic diversity of novel bifidobacterial species isolated in Czech ZOOs.</title>
        <authorList>
            <person name="Lugli G.A."/>
            <person name="Vera N.B."/>
            <person name="Ventura M."/>
        </authorList>
    </citation>
    <scope>NUCLEOTIDE SEQUENCE [LARGE SCALE GENOMIC DNA]</scope>
    <source>
        <strain evidence="6 7">DSM 109963</strain>
    </source>
</reference>
<dbReference type="EMBL" id="JAAIIJ010000007">
    <property type="protein sequence ID" value="NMN01922.1"/>
    <property type="molecule type" value="Genomic_DNA"/>
</dbReference>
<evidence type="ECO:0000313" key="6">
    <source>
        <dbReference type="EMBL" id="NMN01922.1"/>
    </source>
</evidence>
<dbReference type="InterPro" id="IPR007110">
    <property type="entry name" value="Ig-like_dom"/>
</dbReference>
<feature type="transmembrane region" description="Helical" evidence="2">
    <location>
        <begin position="957"/>
        <end position="979"/>
    </location>
</feature>